<protein>
    <submittedName>
        <fullName evidence="7">LysR family transcriptional regulator</fullName>
    </submittedName>
</protein>
<evidence type="ECO:0000259" key="6">
    <source>
        <dbReference type="PROSITE" id="PS50931"/>
    </source>
</evidence>
<feature type="domain" description="HTH lysR-type" evidence="6">
    <location>
        <begin position="35"/>
        <end position="91"/>
    </location>
</feature>
<dbReference type="EMBL" id="NWTK01000002">
    <property type="protein sequence ID" value="PKR55274.1"/>
    <property type="molecule type" value="Genomic_DNA"/>
</dbReference>
<dbReference type="InterPro" id="IPR000847">
    <property type="entry name" value="LysR_HTH_N"/>
</dbReference>
<dbReference type="GO" id="GO:0003677">
    <property type="term" value="F:DNA binding"/>
    <property type="evidence" value="ECO:0007669"/>
    <property type="project" value="UniProtKB-KW"/>
</dbReference>
<evidence type="ECO:0000313" key="8">
    <source>
        <dbReference type="Proteomes" id="UP000233597"/>
    </source>
</evidence>
<dbReference type="PROSITE" id="PS50931">
    <property type="entry name" value="HTH_LYSR"/>
    <property type="match status" value="1"/>
</dbReference>
<evidence type="ECO:0000256" key="1">
    <source>
        <dbReference type="ARBA" id="ARBA00009437"/>
    </source>
</evidence>
<proteinExistence type="inferred from homology"/>
<keyword evidence="4" id="KW-0804">Transcription</keyword>
<dbReference type="PANTHER" id="PTHR30579:SF7">
    <property type="entry name" value="HTH-TYPE TRANSCRIPTIONAL REGULATOR LRHA-RELATED"/>
    <property type="match status" value="1"/>
</dbReference>
<feature type="region of interest" description="Disordered" evidence="5">
    <location>
        <begin position="1"/>
        <end position="22"/>
    </location>
</feature>
<keyword evidence="2" id="KW-0805">Transcription regulation</keyword>
<dbReference type="RefSeq" id="WP_101264322.1">
    <property type="nucleotide sequence ID" value="NZ_NWTK01000002.1"/>
</dbReference>
<dbReference type="PANTHER" id="PTHR30579">
    <property type="entry name" value="TRANSCRIPTIONAL REGULATOR"/>
    <property type="match status" value="1"/>
</dbReference>
<dbReference type="SUPFAM" id="SSF53850">
    <property type="entry name" value="Periplasmic binding protein-like II"/>
    <property type="match status" value="1"/>
</dbReference>
<reference evidence="7 8" key="1">
    <citation type="submission" date="2017-09" db="EMBL/GenBank/DDBJ databases">
        <title>Biodiversity and function of Thalassospira species in the particle-attached aromatic-hydrocarbon-degrading consortia from the surface seawater of the South China Sea.</title>
        <authorList>
            <person name="Dong C."/>
            <person name="Liu R."/>
            <person name="Shao Z."/>
        </authorList>
    </citation>
    <scope>NUCLEOTIDE SEQUENCE [LARGE SCALE GENOMIC DNA]</scope>
    <source>
        <strain evidence="7 8">CSC1P2</strain>
    </source>
</reference>
<evidence type="ECO:0000256" key="2">
    <source>
        <dbReference type="ARBA" id="ARBA00023015"/>
    </source>
</evidence>
<dbReference type="Gene3D" id="1.10.10.10">
    <property type="entry name" value="Winged helix-like DNA-binding domain superfamily/Winged helix DNA-binding domain"/>
    <property type="match status" value="1"/>
</dbReference>
<evidence type="ECO:0000256" key="5">
    <source>
        <dbReference type="SAM" id="MobiDB-lite"/>
    </source>
</evidence>
<evidence type="ECO:0000313" key="7">
    <source>
        <dbReference type="EMBL" id="PKR55274.1"/>
    </source>
</evidence>
<dbReference type="SUPFAM" id="SSF46785">
    <property type="entry name" value="Winged helix' DNA-binding domain"/>
    <property type="match status" value="1"/>
</dbReference>
<evidence type="ECO:0000256" key="3">
    <source>
        <dbReference type="ARBA" id="ARBA00023125"/>
    </source>
</evidence>
<dbReference type="InterPro" id="IPR036388">
    <property type="entry name" value="WH-like_DNA-bd_sf"/>
</dbReference>
<name>A0A2N3KXJ3_9PROT</name>
<organism evidence="7 8">
    <name type="scientific">Thalassospira marina</name>
    <dbReference type="NCBI Taxonomy" id="2048283"/>
    <lineage>
        <taxon>Bacteria</taxon>
        <taxon>Pseudomonadati</taxon>
        <taxon>Pseudomonadota</taxon>
        <taxon>Alphaproteobacteria</taxon>
        <taxon>Rhodospirillales</taxon>
        <taxon>Thalassospiraceae</taxon>
        <taxon>Thalassospira</taxon>
    </lineage>
</organism>
<dbReference type="OrthoDB" id="9789529at2"/>
<dbReference type="AlphaFoldDB" id="A0A2N3KXJ3"/>
<dbReference type="InterPro" id="IPR036390">
    <property type="entry name" value="WH_DNA-bd_sf"/>
</dbReference>
<evidence type="ECO:0000256" key="4">
    <source>
        <dbReference type="ARBA" id="ARBA00023163"/>
    </source>
</evidence>
<dbReference type="InterPro" id="IPR050176">
    <property type="entry name" value="LTTR"/>
</dbReference>
<dbReference type="GO" id="GO:0003700">
    <property type="term" value="F:DNA-binding transcription factor activity"/>
    <property type="evidence" value="ECO:0007669"/>
    <property type="project" value="InterPro"/>
</dbReference>
<comment type="similarity">
    <text evidence="1">Belongs to the LysR transcriptional regulatory family.</text>
</comment>
<keyword evidence="3" id="KW-0238">DNA-binding</keyword>
<comment type="caution">
    <text evidence="7">The sequence shown here is derived from an EMBL/GenBank/DDBJ whole genome shotgun (WGS) entry which is preliminary data.</text>
</comment>
<dbReference type="InterPro" id="IPR005119">
    <property type="entry name" value="LysR_subst-bd"/>
</dbReference>
<dbReference type="Pfam" id="PF03466">
    <property type="entry name" value="LysR_substrate"/>
    <property type="match status" value="1"/>
</dbReference>
<accession>A0A2N3KXJ3</accession>
<sequence length="331" mass="36341">MAQQTLNKGDHAGMPNDNPLNDITGPLARLDDRRITLEQLRTFVAVAHNLDFQQASSDLSRSQSAITQGLQKLEDILACRLIERRRGQVADLTVDGKRLLPLAEEILARLSAAVESFRQPALQGRIRLGVPDDFPIGNIVTAIRRCMETNPALRVEVTSALSSELGIRYQNRELDIIIHKRSAQTGEALISDAKAAQKHTTLLHRQPLLWVCAQSLALPITGDIPLITFPDGCAYRAAALRALEQQGLSHFNAYRSASYQNIRTAISTGLGIGILPLGAIADDHMALNDQGLLPALPDIELVMTFNRENSLLNQFSHQLLLNTDFARARAA</sequence>
<dbReference type="Proteomes" id="UP000233597">
    <property type="component" value="Unassembled WGS sequence"/>
</dbReference>
<dbReference type="Pfam" id="PF00126">
    <property type="entry name" value="HTH_1"/>
    <property type="match status" value="1"/>
</dbReference>
<dbReference type="Gene3D" id="3.40.190.10">
    <property type="entry name" value="Periplasmic binding protein-like II"/>
    <property type="match status" value="2"/>
</dbReference>
<gene>
    <name evidence="7" type="ORF">COO20_03590</name>
</gene>